<dbReference type="Gene3D" id="3.30.1330.60">
    <property type="entry name" value="OmpA-like domain"/>
    <property type="match status" value="1"/>
</dbReference>
<keyword evidence="4 9" id="KW-0812">Transmembrane</keyword>
<dbReference type="InterPro" id="IPR025713">
    <property type="entry name" value="MotB-like_N_dom"/>
</dbReference>
<dbReference type="Pfam" id="PF00691">
    <property type="entry name" value="OmpA"/>
    <property type="match status" value="1"/>
</dbReference>
<proteinExistence type="inferred from homology"/>
<sequence>MSSKADKGHEATIVKRGGGKHHDDEHGGAWKVAFADFCLALLCLFLVLWLMAARQTESLQEVMQAYGGRMLNEGSGTTAESLGGPRGSLIERMPLPSNGDTEAPRRTRANSARLIEETDQGFRLSKTRLESRSDLQELADLLERMGDKVGLSGNVQSVITPLGLRVMLHDTDKEGMFHLGSSQPNNRFRELLRKMGPLFAQIENQLLVVGHTDSLQYAGGELAGFSNWTLSMNRAMASRAELMAGGMPAQSVLQVVGMADRAPMDPSNTRAATNRRIELLVLTSDQSRAVADMFGTPGTSAGTPLPGVELGLTERESLRTLARQIRPPERGALSAP</sequence>
<protein>
    <submittedName>
        <fullName evidence="11">Chemotaxis protein MotB</fullName>
    </submittedName>
</protein>
<evidence type="ECO:0000313" key="12">
    <source>
        <dbReference type="Proteomes" id="UP000248856"/>
    </source>
</evidence>
<keyword evidence="6 7" id="KW-0472">Membrane</keyword>
<name>A0A328YS40_9BURK</name>
<dbReference type="RefSeq" id="WP_111880103.1">
    <property type="nucleotide sequence ID" value="NZ_CBCSGC010000044.1"/>
</dbReference>
<evidence type="ECO:0000313" key="11">
    <source>
        <dbReference type="EMBL" id="RAR76841.1"/>
    </source>
</evidence>
<evidence type="ECO:0000256" key="4">
    <source>
        <dbReference type="ARBA" id="ARBA00022692"/>
    </source>
</evidence>
<keyword evidence="3" id="KW-1003">Cell membrane</keyword>
<reference evidence="11 12" key="1">
    <citation type="submission" date="2018-06" db="EMBL/GenBank/DDBJ databases">
        <title>Genomic Encyclopedia of Archaeal and Bacterial Type Strains, Phase II (KMG-II): from individual species to whole genera.</title>
        <authorList>
            <person name="Goeker M."/>
        </authorList>
    </citation>
    <scope>NUCLEOTIDE SEQUENCE [LARGE SCALE GENOMIC DNA]</scope>
    <source>
        <strain evidence="11 12">CFPB 3232</strain>
    </source>
</reference>
<feature type="region of interest" description="Disordered" evidence="8">
    <location>
        <begin position="1"/>
        <end position="22"/>
    </location>
</feature>
<evidence type="ECO:0000256" key="7">
    <source>
        <dbReference type="PROSITE-ProRule" id="PRU00473"/>
    </source>
</evidence>
<evidence type="ECO:0000256" key="2">
    <source>
        <dbReference type="ARBA" id="ARBA00008914"/>
    </source>
</evidence>
<dbReference type="InterPro" id="IPR006665">
    <property type="entry name" value="OmpA-like"/>
</dbReference>
<comment type="caution">
    <text evidence="11">The sequence shown here is derived from an EMBL/GenBank/DDBJ whole genome shotgun (WGS) entry which is preliminary data.</text>
</comment>
<dbReference type="OrthoDB" id="9809186at2"/>
<dbReference type="Proteomes" id="UP000248856">
    <property type="component" value="Unassembled WGS sequence"/>
</dbReference>
<evidence type="ECO:0000256" key="1">
    <source>
        <dbReference type="ARBA" id="ARBA00004162"/>
    </source>
</evidence>
<dbReference type="InterPro" id="IPR050330">
    <property type="entry name" value="Bact_OuterMem_StrucFunc"/>
</dbReference>
<dbReference type="SUPFAM" id="SSF103088">
    <property type="entry name" value="OmpA-like"/>
    <property type="match status" value="1"/>
</dbReference>
<comment type="similarity">
    <text evidence="2">Belongs to the MotB family.</text>
</comment>
<dbReference type="PROSITE" id="PS51123">
    <property type="entry name" value="OMPA_2"/>
    <property type="match status" value="1"/>
</dbReference>
<gene>
    <name evidence="11" type="ORF">AX018_104223</name>
</gene>
<evidence type="ECO:0000259" key="10">
    <source>
        <dbReference type="PROSITE" id="PS51123"/>
    </source>
</evidence>
<evidence type="ECO:0000256" key="5">
    <source>
        <dbReference type="ARBA" id="ARBA00022989"/>
    </source>
</evidence>
<dbReference type="CDD" id="cd07185">
    <property type="entry name" value="OmpA_C-like"/>
    <property type="match status" value="1"/>
</dbReference>
<comment type="subcellular location">
    <subcellularLocation>
        <location evidence="1">Cell membrane</location>
        <topology evidence="1">Single-pass membrane protein</topology>
    </subcellularLocation>
</comment>
<dbReference type="PANTHER" id="PTHR30329">
    <property type="entry name" value="STATOR ELEMENT OF FLAGELLAR MOTOR COMPLEX"/>
    <property type="match status" value="1"/>
</dbReference>
<feature type="transmembrane region" description="Helical" evidence="9">
    <location>
        <begin position="32"/>
        <end position="53"/>
    </location>
</feature>
<dbReference type="Pfam" id="PF13677">
    <property type="entry name" value="MotB_plug"/>
    <property type="match status" value="1"/>
</dbReference>
<dbReference type="InterPro" id="IPR036737">
    <property type="entry name" value="OmpA-like_sf"/>
</dbReference>
<accession>A0A328YS40</accession>
<dbReference type="EMBL" id="QLTA01000042">
    <property type="protein sequence ID" value="RAR76841.1"/>
    <property type="molecule type" value="Genomic_DNA"/>
</dbReference>
<feature type="region of interest" description="Disordered" evidence="8">
    <location>
        <begin position="76"/>
        <end position="107"/>
    </location>
</feature>
<keyword evidence="12" id="KW-1185">Reference proteome</keyword>
<dbReference type="AlphaFoldDB" id="A0A328YS40"/>
<evidence type="ECO:0000256" key="9">
    <source>
        <dbReference type="SAM" id="Phobius"/>
    </source>
</evidence>
<evidence type="ECO:0000256" key="3">
    <source>
        <dbReference type="ARBA" id="ARBA00022475"/>
    </source>
</evidence>
<organism evidence="11 12">
    <name type="scientific">Paracidovorax anthurii</name>
    <dbReference type="NCBI Taxonomy" id="78229"/>
    <lineage>
        <taxon>Bacteria</taxon>
        <taxon>Pseudomonadati</taxon>
        <taxon>Pseudomonadota</taxon>
        <taxon>Betaproteobacteria</taxon>
        <taxon>Burkholderiales</taxon>
        <taxon>Comamonadaceae</taxon>
        <taxon>Paracidovorax</taxon>
    </lineage>
</organism>
<feature type="compositionally biased region" description="Basic and acidic residues" evidence="8">
    <location>
        <begin position="1"/>
        <end position="13"/>
    </location>
</feature>
<dbReference type="PANTHER" id="PTHR30329:SF21">
    <property type="entry name" value="LIPOPROTEIN YIAD-RELATED"/>
    <property type="match status" value="1"/>
</dbReference>
<evidence type="ECO:0000256" key="6">
    <source>
        <dbReference type="ARBA" id="ARBA00023136"/>
    </source>
</evidence>
<dbReference type="GO" id="GO:0005886">
    <property type="term" value="C:plasma membrane"/>
    <property type="evidence" value="ECO:0007669"/>
    <property type="project" value="UniProtKB-SubCell"/>
</dbReference>
<evidence type="ECO:0000256" key="8">
    <source>
        <dbReference type="SAM" id="MobiDB-lite"/>
    </source>
</evidence>
<feature type="domain" description="OmpA-like" evidence="10">
    <location>
        <begin position="166"/>
        <end position="285"/>
    </location>
</feature>
<keyword evidence="5 9" id="KW-1133">Transmembrane helix</keyword>